<evidence type="ECO:0000313" key="3">
    <source>
        <dbReference type="Proteomes" id="UP000217343"/>
    </source>
</evidence>
<feature type="region of interest" description="Disordered" evidence="1">
    <location>
        <begin position="51"/>
        <end position="75"/>
    </location>
</feature>
<evidence type="ECO:0000256" key="1">
    <source>
        <dbReference type="SAM" id="MobiDB-lite"/>
    </source>
</evidence>
<accession>A0A250K6G6</accession>
<evidence type="ECO:0000313" key="2">
    <source>
        <dbReference type="EMBL" id="ATB50986.1"/>
    </source>
</evidence>
<organism evidence="2 3">
    <name type="scientific">Corallococcus macrosporus DSM 14697</name>
    <dbReference type="NCBI Taxonomy" id="1189310"/>
    <lineage>
        <taxon>Bacteria</taxon>
        <taxon>Pseudomonadati</taxon>
        <taxon>Myxococcota</taxon>
        <taxon>Myxococcia</taxon>
        <taxon>Myxococcales</taxon>
        <taxon>Cystobacterineae</taxon>
        <taxon>Myxococcaceae</taxon>
        <taxon>Corallococcus</taxon>
    </lineage>
</organism>
<protein>
    <submittedName>
        <fullName evidence="2">Uncharacterized protein</fullName>
    </submittedName>
</protein>
<dbReference type="Proteomes" id="UP000217343">
    <property type="component" value="Chromosome"/>
</dbReference>
<dbReference type="AlphaFoldDB" id="A0A250K6G6"/>
<keyword evidence="3" id="KW-1185">Reference proteome</keyword>
<gene>
    <name evidence="2" type="ORF">MYMAC_006643</name>
</gene>
<dbReference type="EMBL" id="CP022203">
    <property type="protein sequence ID" value="ATB50986.1"/>
    <property type="molecule type" value="Genomic_DNA"/>
</dbReference>
<reference evidence="2 3" key="1">
    <citation type="submission" date="2017-06" db="EMBL/GenBank/DDBJ databases">
        <title>Sequencing and comparative analysis of myxobacterial genomes.</title>
        <authorList>
            <person name="Rupp O."/>
            <person name="Goesmann A."/>
            <person name="Sogaard-Andersen L."/>
        </authorList>
    </citation>
    <scope>NUCLEOTIDE SEQUENCE [LARGE SCALE GENOMIC DNA]</scope>
    <source>
        <strain evidence="2 3">DSM 14697</strain>
    </source>
</reference>
<sequence>MTVDAVIQEPARAVLARVLNSANRRTVWPLRGRGSEAGYLLSLHRVFRLAGGTPPPHTHLSPARMPPPKRNASGG</sequence>
<name>A0A250K6G6_9BACT</name>
<dbReference type="KEGG" id="mmas:MYMAC_006643"/>
<proteinExistence type="predicted"/>